<gene>
    <name evidence="2" type="ORF">FTUN_1616</name>
</gene>
<name>A0A6M5YJ72_9BACT</name>
<accession>A0A6M5YJ72</accession>
<reference evidence="3" key="1">
    <citation type="submission" date="2020-05" db="EMBL/GenBank/DDBJ databases">
        <title>Frigoriglobus tundricola gen. nov., sp. nov., a psychrotolerant cellulolytic planctomycete of the family Gemmataceae with two divergent copies of 16S rRNA gene.</title>
        <authorList>
            <person name="Kulichevskaya I.S."/>
            <person name="Ivanova A.A."/>
            <person name="Naumoff D.G."/>
            <person name="Beletsky A.V."/>
            <person name="Rijpstra W.I.C."/>
            <person name="Sinninghe Damste J.S."/>
            <person name="Mardanov A.V."/>
            <person name="Ravin N.V."/>
            <person name="Dedysh S.N."/>
        </authorList>
    </citation>
    <scope>NUCLEOTIDE SEQUENCE [LARGE SCALE GENOMIC DNA]</scope>
    <source>
        <strain evidence="3">PL17</strain>
    </source>
</reference>
<organism evidence="2 3">
    <name type="scientific">Frigoriglobus tundricola</name>
    <dbReference type="NCBI Taxonomy" id="2774151"/>
    <lineage>
        <taxon>Bacteria</taxon>
        <taxon>Pseudomonadati</taxon>
        <taxon>Planctomycetota</taxon>
        <taxon>Planctomycetia</taxon>
        <taxon>Gemmatales</taxon>
        <taxon>Gemmataceae</taxon>
        <taxon>Frigoriglobus</taxon>
    </lineage>
</organism>
<evidence type="ECO:0000313" key="3">
    <source>
        <dbReference type="Proteomes" id="UP000503447"/>
    </source>
</evidence>
<dbReference type="AlphaFoldDB" id="A0A6M5YJ72"/>
<evidence type="ECO:0000313" key="2">
    <source>
        <dbReference type="EMBL" id="QJW94097.1"/>
    </source>
</evidence>
<feature type="compositionally biased region" description="Basic and acidic residues" evidence="1">
    <location>
        <begin position="188"/>
        <end position="203"/>
    </location>
</feature>
<sequence length="203" mass="22433">MPSKSVTALTIVLSVAIWEIGLRQQLVSSVTAGSGEPAAKDNAELARMYSEDQADRSPKDGKPIDWRVVGPRDKERLKKMRELYSDGKLATGADYYHAAMLLQHSDAAADFLLAHELSVVAVSKGEERAKWLAAATEDRFLTNIGRPQRFGTQYRADGPDQPYRLCKVENGVTDGLRRAYNAPTLEQAKAREAEMNEKPAKSK</sequence>
<dbReference type="Proteomes" id="UP000503447">
    <property type="component" value="Chromosome"/>
</dbReference>
<evidence type="ECO:0000256" key="1">
    <source>
        <dbReference type="SAM" id="MobiDB-lite"/>
    </source>
</evidence>
<feature type="region of interest" description="Disordered" evidence="1">
    <location>
        <begin position="179"/>
        <end position="203"/>
    </location>
</feature>
<keyword evidence="3" id="KW-1185">Reference proteome</keyword>
<protein>
    <submittedName>
        <fullName evidence="2">Uncharacterized protein</fullName>
    </submittedName>
</protein>
<dbReference type="RefSeq" id="WP_171470173.1">
    <property type="nucleotide sequence ID" value="NZ_CP053452.2"/>
</dbReference>
<proteinExistence type="predicted"/>
<dbReference type="KEGG" id="ftj:FTUN_1616"/>
<dbReference type="EMBL" id="CP053452">
    <property type="protein sequence ID" value="QJW94097.1"/>
    <property type="molecule type" value="Genomic_DNA"/>
</dbReference>